<feature type="domain" description="DUF1559" evidence="2">
    <location>
        <begin position="32"/>
        <end position="104"/>
    </location>
</feature>
<proteinExistence type="predicted"/>
<accession>A0A368KRD6</accession>
<evidence type="ECO:0000313" key="4">
    <source>
        <dbReference type="Proteomes" id="UP000253562"/>
    </source>
</evidence>
<dbReference type="InterPro" id="IPR011453">
    <property type="entry name" value="DUF1559"/>
</dbReference>
<feature type="chain" id="PRO_5016685967" evidence="1">
    <location>
        <begin position="26"/>
        <end position="237"/>
    </location>
</feature>
<dbReference type="OrthoDB" id="278494at2"/>
<dbReference type="Proteomes" id="UP000253562">
    <property type="component" value="Unassembled WGS sequence"/>
</dbReference>
<evidence type="ECO:0000259" key="2">
    <source>
        <dbReference type="Pfam" id="PF07596"/>
    </source>
</evidence>
<organism evidence="3 4">
    <name type="scientific">Bremerella cremea</name>
    <dbReference type="NCBI Taxonomy" id="1031537"/>
    <lineage>
        <taxon>Bacteria</taxon>
        <taxon>Pseudomonadati</taxon>
        <taxon>Planctomycetota</taxon>
        <taxon>Planctomycetia</taxon>
        <taxon>Pirellulales</taxon>
        <taxon>Pirellulaceae</taxon>
        <taxon>Bremerella</taxon>
    </lineage>
</organism>
<dbReference type="Pfam" id="PF07596">
    <property type="entry name" value="SBP_bac_10"/>
    <property type="match status" value="1"/>
</dbReference>
<keyword evidence="1" id="KW-0732">Signal</keyword>
<evidence type="ECO:0000313" key="3">
    <source>
        <dbReference type="EMBL" id="RCS49366.1"/>
    </source>
</evidence>
<evidence type="ECO:0000256" key="1">
    <source>
        <dbReference type="SAM" id="SignalP"/>
    </source>
</evidence>
<gene>
    <name evidence="3" type="ORF">DTL42_12610</name>
</gene>
<sequence length="237" mass="26271">MSLLIPKRLPSLGRFALALILGCFASCNSSNSEKLETIALATSNYQDTFNQRPPILVTDADGKPLHSWRVLILPFIEANSFWDEYDNKAAWNDPTNDDLVDGKRHHPGDKFPYPANVGKFYQSGNSSHSQETRFVVLVSGPLEAKPYQNDQIAYYVPDSQPLIVLEVESSGIHWMEPRDIAGATADQPTWNTLADVKPKIVRSIEINSDETTIREREETASFLDALPGLGAVDSNPA</sequence>
<protein>
    <submittedName>
        <fullName evidence="3">DUF1559 domain-containing protein</fullName>
    </submittedName>
</protein>
<dbReference type="AlphaFoldDB" id="A0A368KRD6"/>
<dbReference type="EMBL" id="QPEX01000024">
    <property type="protein sequence ID" value="RCS49366.1"/>
    <property type="molecule type" value="Genomic_DNA"/>
</dbReference>
<feature type="signal peptide" evidence="1">
    <location>
        <begin position="1"/>
        <end position="25"/>
    </location>
</feature>
<reference evidence="3 4" key="1">
    <citation type="submission" date="2018-07" db="EMBL/GenBank/DDBJ databases">
        <title>Comparative genomes isolates from brazilian mangrove.</title>
        <authorList>
            <person name="De Araujo J.E."/>
            <person name="Taketani R.G."/>
            <person name="Silva M.C.P."/>
            <person name="Lourenco M.V."/>
            <person name="Oliveira V.M."/>
            <person name="Andreote F.D."/>
        </authorList>
    </citation>
    <scope>NUCLEOTIDE SEQUENCE [LARGE SCALE GENOMIC DNA]</scope>
    <source>
        <strain evidence="3 4">HEX PRIS-MGV</strain>
    </source>
</reference>
<dbReference type="RefSeq" id="WP_114369080.1">
    <property type="nucleotide sequence ID" value="NZ_QPEX01000024.1"/>
</dbReference>
<name>A0A368KRD6_9BACT</name>
<comment type="caution">
    <text evidence="3">The sequence shown here is derived from an EMBL/GenBank/DDBJ whole genome shotgun (WGS) entry which is preliminary data.</text>
</comment>